<feature type="compositionally biased region" description="Polar residues" evidence="1">
    <location>
        <begin position="1"/>
        <end position="10"/>
    </location>
</feature>
<organism evidence="2 3">
    <name type="scientific">Methylorubrum extorquens</name>
    <name type="common">Methylobacterium dichloromethanicum</name>
    <name type="synonym">Methylobacterium extorquens</name>
    <dbReference type="NCBI Taxonomy" id="408"/>
    <lineage>
        <taxon>Bacteria</taxon>
        <taxon>Pseudomonadati</taxon>
        <taxon>Pseudomonadota</taxon>
        <taxon>Alphaproteobacteria</taxon>
        <taxon>Hyphomicrobiales</taxon>
        <taxon>Methylobacteriaceae</taxon>
        <taxon>Methylorubrum</taxon>
    </lineage>
</organism>
<feature type="region of interest" description="Disordered" evidence="1">
    <location>
        <begin position="61"/>
        <end position="102"/>
    </location>
</feature>
<feature type="compositionally biased region" description="Basic and acidic residues" evidence="1">
    <location>
        <begin position="61"/>
        <end position="75"/>
    </location>
</feature>
<evidence type="ECO:0000256" key="1">
    <source>
        <dbReference type="SAM" id="MobiDB-lite"/>
    </source>
</evidence>
<reference evidence="3" key="1">
    <citation type="submission" date="2017-10" db="EMBL/GenBank/DDBJ databases">
        <authorList>
            <person name="Regsiter A."/>
            <person name="William W."/>
        </authorList>
    </citation>
    <scope>NUCLEOTIDE SEQUENCE [LARGE SCALE GENOMIC DNA]</scope>
</reference>
<accession>A0A2N9AHG9</accession>
<dbReference type="EMBL" id="LT962688">
    <property type="protein sequence ID" value="SOR26796.1"/>
    <property type="molecule type" value="Genomic_DNA"/>
</dbReference>
<sequence>MGSPSRTSAGSWPAFKTSATPRVSGRAPVSDPSLIADLIRAGVDADLVQRVALELGRASAEREAIERRRQADRERQARRRSHVMSRDVTLQHVTTRDVTAAP</sequence>
<name>A0A2N9AHG9_METEX</name>
<protein>
    <submittedName>
        <fullName evidence="2">Uncharacterized protein</fullName>
    </submittedName>
</protein>
<proteinExistence type="predicted"/>
<evidence type="ECO:0000313" key="2">
    <source>
        <dbReference type="EMBL" id="SOR26796.1"/>
    </source>
</evidence>
<gene>
    <name evidence="2" type="ORF">TK0001_0194</name>
</gene>
<feature type="compositionally biased region" description="Polar residues" evidence="1">
    <location>
        <begin position="91"/>
        <end position="102"/>
    </location>
</feature>
<dbReference type="AlphaFoldDB" id="A0A2N9AHG9"/>
<feature type="region of interest" description="Disordered" evidence="1">
    <location>
        <begin position="1"/>
        <end position="30"/>
    </location>
</feature>
<dbReference type="Proteomes" id="UP000233769">
    <property type="component" value="Chromosome tk0001"/>
</dbReference>
<evidence type="ECO:0000313" key="3">
    <source>
        <dbReference type="Proteomes" id="UP000233769"/>
    </source>
</evidence>